<dbReference type="Gene3D" id="1.10.630.10">
    <property type="entry name" value="Cytochrome P450"/>
    <property type="match status" value="1"/>
</dbReference>
<dbReference type="EMBL" id="CAJVPY010030634">
    <property type="protein sequence ID" value="CAG8795634.1"/>
    <property type="molecule type" value="Genomic_DNA"/>
</dbReference>
<dbReference type="InterPro" id="IPR036396">
    <property type="entry name" value="Cyt_P450_sf"/>
</dbReference>
<keyword evidence="2" id="KW-1185">Reference proteome</keyword>
<comment type="caution">
    <text evidence="1">The sequence shown here is derived from an EMBL/GenBank/DDBJ whole genome shotgun (WGS) entry which is preliminary data.</text>
</comment>
<dbReference type="Pfam" id="PF00067">
    <property type="entry name" value="p450"/>
    <property type="match status" value="1"/>
</dbReference>
<evidence type="ECO:0000313" key="1">
    <source>
        <dbReference type="EMBL" id="CAG8795634.1"/>
    </source>
</evidence>
<dbReference type="InterPro" id="IPR001128">
    <property type="entry name" value="Cyt_P450"/>
</dbReference>
<dbReference type="GO" id="GO:0020037">
    <property type="term" value="F:heme binding"/>
    <property type="evidence" value="ECO:0007669"/>
    <property type="project" value="InterPro"/>
</dbReference>
<dbReference type="OrthoDB" id="1470350at2759"/>
<dbReference type="GO" id="GO:0005506">
    <property type="term" value="F:iron ion binding"/>
    <property type="evidence" value="ECO:0007669"/>
    <property type="project" value="InterPro"/>
</dbReference>
<reference evidence="1" key="1">
    <citation type="submission" date="2021-06" db="EMBL/GenBank/DDBJ databases">
        <authorList>
            <person name="Kallberg Y."/>
            <person name="Tangrot J."/>
            <person name="Rosling A."/>
        </authorList>
    </citation>
    <scope>NUCLEOTIDE SEQUENCE</scope>
    <source>
        <strain evidence="1">MA453B</strain>
    </source>
</reference>
<protein>
    <submittedName>
        <fullName evidence="1">1319_t:CDS:1</fullName>
    </submittedName>
</protein>
<dbReference type="GO" id="GO:0004497">
    <property type="term" value="F:monooxygenase activity"/>
    <property type="evidence" value="ECO:0007669"/>
    <property type="project" value="InterPro"/>
</dbReference>
<dbReference type="AlphaFoldDB" id="A0A9N9JSW8"/>
<accession>A0A9N9JSW8</accession>
<name>A0A9N9JSW8_9GLOM</name>
<dbReference type="SUPFAM" id="SSF48264">
    <property type="entry name" value="Cytochrome P450"/>
    <property type="match status" value="1"/>
</dbReference>
<organism evidence="1 2">
    <name type="scientific">Dentiscutata erythropus</name>
    <dbReference type="NCBI Taxonomy" id="1348616"/>
    <lineage>
        <taxon>Eukaryota</taxon>
        <taxon>Fungi</taxon>
        <taxon>Fungi incertae sedis</taxon>
        <taxon>Mucoromycota</taxon>
        <taxon>Glomeromycotina</taxon>
        <taxon>Glomeromycetes</taxon>
        <taxon>Diversisporales</taxon>
        <taxon>Gigasporaceae</taxon>
        <taxon>Dentiscutata</taxon>
    </lineage>
</organism>
<dbReference type="GO" id="GO:0016705">
    <property type="term" value="F:oxidoreductase activity, acting on paired donors, with incorporation or reduction of molecular oxygen"/>
    <property type="evidence" value="ECO:0007669"/>
    <property type="project" value="InterPro"/>
</dbReference>
<gene>
    <name evidence="1" type="ORF">DERYTH_LOCUS22318</name>
</gene>
<proteinExistence type="predicted"/>
<sequence length="296" mass="35169">MDIDEWTYNLNKKFGQNGIFEFNMAGVRYIMISRAEFVGRFMLPHQDDRLKHLMRTNKEKVLLDFFDFSNKGVSFNCNYDYWRFNRQIFTRAMRTATQSNNTVKLINNLFEEMINYWIDLKEPDSDTTIIEASTWMFKYSFDFLFGVLTDSPSYAMKSYYQRLKKIDATKEIMEFEKYSDCVRNFQAENLFVFVPKILRHVPILRGRIQNLKNDCDFMKEKSMGRIKKRRKQIEKMVNSSDFDPKQLGNDLLTSMIITNTPYDVNSQVNDDPLLSRQMTDDEILGVLFESYVPSDT</sequence>
<dbReference type="Proteomes" id="UP000789405">
    <property type="component" value="Unassembled WGS sequence"/>
</dbReference>
<evidence type="ECO:0000313" key="2">
    <source>
        <dbReference type="Proteomes" id="UP000789405"/>
    </source>
</evidence>
<feature type="non-terminal residue" evidence="1">
    <location>
        <position position="296"/>
    </location>
</feature>